<comment type="subunit">
    <text evidence="2 4">Homodimer.</text>
</comment>
<evidence type="ECO:0000313" key="6">
    <source>
        <dbReference type="Proteomes" id="UP001231189"/>
    </source>
</evidence>
<sequence length="328" mass="38254">MFIPPQTVKHFAETRMKRPELRADYDRSLGQSSRAMKEAKKVAQLGQQDIQAAPHFIVEPYHDPETASMIEWAARAQGASVEYEDYYPTAQVVNKYRYGSDLVKPGELARLGTQMRRLHDWYLKACRRCETYITVYLRDEHYFRGEDEINIELEELFQLFNQDALDKAVISCYCLMKKLEYKRGKLLPLGFIDPNTVHEVTVRVVNIMDSKRKEYAEWADMAAILQRAWKRFINTVPGEWKPELTFEITLKRQRVVRFTLVFNSAAHKGTLNLMGADLMDEETRDFTVVGGTGDFFMARGIATIRTDDVQGSFYFRLQMDIKLYECYV</sequence>
<dbReference type="Gene3D" id="2.40.480.10">
    <property type="entry name" value="Allene oxide cyclase-like"/>
    <property type="match status" value="1"/>
</dbReference>
<dbReference type="GO" id="GO:0048046">
    <property type="term" value="C:apoplast"/>
    <property type="evidence" value="ECO:0007669"/>
    <property type="project" value="UniProtKB-SubCell"/>
</dbReference>
<accession>A0AAD8VHB1</accession>
<dbReference type="InterPro" id="IPR044859">
    <property type="entry name" value="Allene_oxi_cyc_Dirigent"/>
</dbReference>
<dbReference type="EMBL" id="JAUUTY010000007">
    <property type="protein sequence ID" value="KAK1605151.1"/>
    <property type="molecule type" value="Genomic_DNA"/>
</dbReference>
<evidence type="ECO:0000256" key="2">
    <source>
        <dbReference type="ARBA" id="ARBA00011738"/>
    </source>
</evidence>
<name>A0AAD8VHB1_LOLMU</name>
<evidence type="ECO:0000313" key="5">
    <source>
        <dbReference type="EMBL" id="KAK1605151.1"/>
    </source>
</evidence>
<dbReference type="Pfam" id="PF03018">
    <property type="entry name" value="Dirigent"/>
    <property type="match status" value="1"/>
</dbReference>
<comment type="subcellular location">
    <subcellularLocation>
        <location evidence="4">Secreted</location>
        <location evidence="4">Extracellular space</location>
        <location evidence="4">Apoplast</location>
    </subcellularLocation>
</comment>
<proteinExistence type="inferred from homology"/>
<comment type="function">
    <text evidence="4">Dirigent proteins impart stereoselectivity on the phenoxy radical-coupling reaction, yielding optically active lignans from two molecules of coniferyl alcohol in the biosynthesis of lignans, flavonolignans, and alkaloids and thus plays a central role in plant secondary metabolism.</text>
</comment>
<evidence type="ECO:0000256" key="4">
    <source>
        <dbReference type="RuleBase" id="RU363099"/>
    </source>
</evidence>
<gene>
    <name evidence="5" type="ORF">QYE76_028824</name>
</gene>
<keyword evidence="6" id="KW-1185">Reference proteome</keyword>
<dbReference type="PANTHER" id="PTHR46442:SF17">
    <property type="entry name" value="DIRIGENT PROTEIN"/>
    <property type="match status" value="1"/>
</dbReference>
<protein>
    <recommendedName>
        <fullName evidence="4">Dirigent protein</fullName>
    </recommendedName>
</protein>
<keyword evidence="4" id="KW-0052">Apoplast</keyword>
<comment type="similarity">
    <text evidence="1 4">Belongs to the plant dirigent protein family.</text>
</comment>
<dbReference type="AlphaFoldDB" id="A0AAD8VHB1"/>
<comment type="caution">
    <text evidence="5">The sequence shown here is derived from an EMBL/GenBank/DDBJ whole genome shotgun (WGS) entry which is preliminary data.</text>
</comment>
<keyword evidence="3 4" id="KW-0964">Secreted</keyword>
<organism evidence="5 6">
    <name type="scientific">Lolium multiflorum</name>
    <name type="common">Italian ryegrass</name>
    <name type="synonym">Lolium perenne subsp. multiflorum</name>
    <dbReference type="NCBI Taxonomy" id="4521"/>
    <lineage>
        <taxon>Eukaryota</taxon>
        <taxon>Viridiplantae</taxon>
        <taxon>Streptophyta</taxon>
        <taxon>Embryophyta</taxon>
        <taxon>Tracheophyta</taxon>
        <taxon>Spermatophyta</taxon>
        <taxon>Magnoliopsida</taxon>
        <taxon>Liliopsida</taxon>
        <taxon>Poales</taxon>
        <taxon>Poaceae</taxon>
        <taxon>BOP clade</taxon>
        <taxon>Pooideae</taxon>
        <taxon>Poodae</taxon>
        <taxon>Poeae</taxon>
        <taxon>Poeae Chloroplast Group 2 (Poeae type)</taxon>
        <taxon>Loliodinae</taxon>
        <taxon>Loliinae</taxon>
        <taxon>Lolium</taxon>
    </lineage>
</organism>
<reference evidence="5" key="1">
    <citation type="submission" date="2023-07" db="EMBL/GenBank/DDBJ databases">
        <title>A chromosome-level genome assembly of Lolium multiflorum.</title>
        <authorList>
            <person name="Chen Y."/>
            <person name="Copetti D."/>
            <person name="Kolliker R."/>
            <person name="Studer B."/>
        </authorList>
    </citation>
    <scope>NUCLEOTIDE SEQUENCE</scope>
    <source>
        <strain evidence="5">02402/16</strain>
        <tissue evidence="5">Leaf</tissue>
    </source>
</reference>
<evidence type="ECO:0000256" key="1">
    <source>
        <dbReference type="ARBA" id="ARBA00010746"/>
    </source>
</evidence>
<evidence type="ECO:0000256" key="3">
    <source>
        <dbReference type="ARBA" id="ARBA00022525"/>
    </source>
</evidence>
<dbReference type="GO" id="GO:0009699">
    <property type="term" value="P:phenylpropanoid biosynthetic process"/>
    <property type="evidence" value="ECO:0007669"/>
    <property type="project" value="UniProtKB-ARBA"/>
</dbReference>
<dbReference type="PANTHER" id="PTHR46442">
    <property type="entry name" value="DIRIGENT PROTEIN"/>
    <property type="match status" value="1"/>
</dbReference>
<dbReference type="InterPro" id="IPR004265">
    <property type="entry name" value="Dirigent"/>
</dbReference>
<dbReference type="Proteomes" id="UP001231189">
    <property type="component" value="Unassembled WGS sequence"/>
</dbReference>